<dbReference type="EMBL" id="MK072535">
    <property type="protein sequence ID" value="AYV87158.1"/>
    <property type="molecule type" value="Genomic_DNA"/>
</dbReference>
<proteinExistence type="predicted"/>
<sequence>MIFEDENLIHQQDNVIEEISTSIKRLLHTGEQAIKEIASIGLEPIGR</sequence>
<feature type="non-terminal residue" evidence="1">
    <location>
        <position position="47"/>
    </location>
</feature>
<protein>
    <submittedName>
        <fullName evidence="1">Uncharacterized protein</fullName>
    </submittedName>
</protein>
<gene>
    <name evidence="1" type="ORF">Sylvanvirus29_11</name>
</gene>
<name>A0A3G5AJ31_9VIRU</name>
<evidence type="ECO:0000313" key="1">
    <source>
        <dbReference type="EMBL" id="AYV87158.1"/>
    </source>
</evidence>
<organism evidence="1">
    <name type="scientific">Sylvanvirus sp</name>
    <dbReference type="NCBI Taxonomy" id="2487774"/>
    <lineage>
        <taxon>Viruses</taxon>
    </lineage>
</organism>
<accession>A0A3G5AJ31</accession>
<reference evidence="1" key="1">
    <citation type="submission" date="2018-10" db="EMBL/GenBank/DDBJ databases">
        <title>Hidden diversity of soil giant viruses.</title>
        <authorList>
            <person name="Schulz F."/>
            <person name="Alteio L."/>
            <person name="Goudeau D."/>
            <person name="Ryan E.M."/>
            <person name="Malmstrom R.R."/>
            <person name="Blanchard J."/>
            <person name="Woyke T."/>
        </authorList>
    </citation>
    <scope>NUCLEOTIDE SEQUENCE</scope>
    <source>
        <strain evidence="1">SYV1</strain>
    </source>
</reference>